<dbReference type="AlphaFoldDB" id="A0A6A7N681"/>
<dbReference type="EMBL" id="WHUG01000009">
    <property type="protein sequence ID" value="MQA40635.1"/>
    <property type="molecule type" value="Genomic_DNA"/>
</dbReference>
<proteinExistence type="predicted"/>
<dbReference type="Proteomes" id="UP000440498">
    <property type="component" value="Unassembled WGS sequence"/>
</dbReference>
<dbReference type="RefSeq" id="WP_152839932.1">
    <property type="nucleotide sequence ID" value="NZ_WHUG01000009.1"/>
</dbReference>
<organism evidence="1 2">
    <name type="scientific">Rugamonas aquatica</name>
    <dbReference type="NCBI Taxonomy" id="2743357"/>
    <lineage>
        <taxon>Bacteria</taxon>
        <taxon>Pseudomonadati</taxon>
        <taxon>Pseudomonadota</taxon>
        <taxon>Betaproteobacteria</taxon>
        <taxon>Burkholderiales</taxon>
        <taxon>Oxalobacteraceae</taxon>
        <taxon>Telluria group</taxon>
        <taxon>Rugamonas</taxon>
    </lineage>
</organism>
<protein>
    <submittedName>
        <fullName evidence="1">Uncharacterized protein</fullName>
    </submittedName>
</protein>
<evidence type="ECO:0000313" key="2">
    <source>
        <dbReference type="Proteomes" id="UP000440498"/>
    </source>
</evidence>
<evidence type="ECO:0000313" key="1">
    <source>
        <dbReference type="EMBL" id="MQA40635.1"/>
    </source>
</evidence>
<accession>A0A6A7N681</accession>
<reference evidence="1 2" key="1">
    <citation type="submission" date="2019-10" db="EMBL/GenBank/DDBJ databases">
        <title>Two novel species isolated from a subtropical stream in China.</title>
        <authorList>
            <person name="Lu H."/>
        </authorList>
    </citation>
    <scope>NUCLEOTIDE SEQUENCE [LARGE SCALE GENOMIC DNA]</scope>
    <source>
        <strain evidence="1 2">FT29W</strain>
    </source>
</reference>
<comment type="caution">
    <text evidence="1">The sequence shown here is derived from an EMBL/GenBank/DDBJ whole genome shotgun (WGS) entry which is preliminary data.</text>
</comment>
<name>A0A6A7N681_9BURK</name>
<gene>
    <name evidence="1" type="ORF">GEV02_21000</name>
</gene>
<keyword evidence="2" id="KW-1185">Reference proteome</keyword>
<sequence length="189" mass="21591">MGWSYSQFWRSRNDVVEYLRRPERFQGRQLMLQSALVGNHHWYLAKGVDEGPAWIGLDLLAGSGRLNQGWGYKSLSEAQQPFETDCPLALLNRAGPPCERAAAWRALVREYHVQKAQRRRPEHGLVVRLGAHRYELLRNLGGRKGWMVLRLPDRTSFRMTGRQLATALHNLPPAITPAKQAQPVQGDLF</sequence>